<sequence length="290" mass="33316">MAYFISDRQALASDRERSAYTPFVPEIRGCKRTEEMIAKGHPLYTALCSISTLESTSSEMVVYPVVPDGCIKMFFYTRNKLNYAKLCGVTDSLRKFIIYPGDQILIFSFMPGHCESFVKCDGCELTNKAVDIQEGIRNGQRLTEIAKREISIEWKALLMSRVLRMETNERDTDYLIRFCTEAILRNNGNIQVAELAKKSGFSQRYLGKIFERYIGIPPKTYAEIIRLQRSLRMIFDPENKSSLLEIAMDNGYFDHAHMNRAYNRYLNCSSGALRKSGFSIIDYNKVESLI</sequence>
<organism evidence="5 6">
    <name type="scientific">Hornefia porci</name>
    <dbReference type="NCBI Taxonomy" id="2652292"/>
    <lineage>
        <taxon>Bacteria</taxon>
        <taxon>Bacillati</taxon>
        <taxon>Bacillota</taxon>
        <taxon>Clostridia</taxon>
        <taxon>Peptostreptococcales</taxon>
        <taxon>Anaerovoracaceae</taxon>
        <taxon>Hornefia</taxon>
    </lineage>
</organism>
<dbReference type="EMBL" id="MJIE01000001">
    <property type="protein sequence ID" value="OLR56498.1"/>
    <property type="molecule type" value="Genomic_DNA"/>
</dbReference>
<dbReference type="SUPFAM" id="SSF46689">
    <property type="entry name" value="Homeodomain-like"/>
    <property type="match status" value="2"/>
</dbReference>
<dbReference type="RefSeq" id="WP_075714185.1">
    <property type="nucleotide sequence ID" value="NZ_MJIE01000001.1"/>
</dbReference>
<gene>
    <name evidence="5" type="ORF">BHK98_10730</name>
</gene>
<dbReference type="InterPro" id="IPR009057">
    <property type="entry name" value="Homeodomain-like_sf"/>
</dbReference>
<dbReference type="Gene3D" id="1.10.10.60">
    <property type="entry name" value="Homeodomain-like"/>
    <property type="match status" value="1"/>
</dbReference>
<dbReference type="PANTHER" id="PTHR46796">
    <property type="entry name" value="HTH-TYPE TRANSCRIPTIONAL ACTIVATOR RHAS-RELATED"/>
    <property type="match status" value="1"/>
</dbReference>
<feature type="domain" description="HTH araC/xylS-type" evidence="4">
    <location>
        <begin position="173"/>
        <end position="276"/>
    </location>
</feature>
<evidence type="ECO:0000313" key="6">
    <source>
        <dbReference type="Proteomes" id="UP000187404"/>
    </source>
</evidence>
<proteinExistence type="predicted"/>
<evidence type="ECO:0000313" key="5">
    <source>
        <dbReference type="EMBL" id="OLR56498.1"/>
    </source>
</evidence>
<accession>A0A1Q9JJU4</accession>
<dbReference type="SMART" id="SM00342">
    <property type="entry name" value="HTH_ARAC"/>
    <property type="match status" value="1"/>
</dbReference>
<dbReference type="GO" id="GO:0003700">
    <property type="term" value="F:DNA-binding transcription factor activity"/>
    <property type="evidence" value="ECO:0007669"/>
    <property type="project" value="InterPro"/>
</dbReference>
<dbReference type="InterPro" id="IPR050204">
    <property type="entry name" value="AraC_XylS_family_regulators"/>
</dbReference>
<keyword evidence="3" id="KW-0804">Transcription</keyword>
<evidence type="ECO:0000256" key="2">
    <source>
        <dbReference type="ARBA" id="ARBA00023125"/>
    </source>
</evidence>
<protein>
    <recommendedName>
        <fullName evidence="4">HTH araC/xylS-type domain-containing protein</fullName>
    </recommendedName>
</protein>
<evidence type="ECO:0000259" key="4">
    <source>
        <dbReference type="PROSITE" id="PS01124"/>
    </source>
</evidence>
<keyword evidence="1" id="KW-0805">Transcription regulation</keyword>
<evidence type="ECO:0000256" key="3">
    <source>
        <dbReference type="ARBA" id="ARBA00023163"/>
    </source>
</evidence>
<dbReference type="InterPro" id="IPR018060">
    <property type="entry name" value="HTH_AraC"/>
</dbReference>
<keyword evidence="2" id="KW-0238">DNA-binding</keyword>
<reference evidence="5 6" key="1">
    <citation type="journal article" date="2016" name="Appl. Environ. Microbiol.">
        <title>Function and Phylogeny of Bacterial Butyryl Coenzyme A:Acetate Transferases and Their Diversity in the Proximal Colon of Swine.</title>
        <authorList>
            <person name="Trachsel J."/>
            <person name="Bayles D.O."/>
            <person name="Looft T."/>
            <person name="Levine U.Y."/>
            <person name="Allen H.K."/>
        </authorList>
    </citation>
    <scope>NUCLEOTIDE SEQUENCE [LARGE SCALE GENOMIC DNA]</scope>
    <source>
        <strain evidence="5 6">68-3-10</strain>
    </source>
</reference>
<dbReference type="OrthoDB" id="323290at2"/>
<keyword evidence="6" id="KW-1185">Reference proteome</keyword>
<dbReference type="GO" id="GO:0043565">
    <property type="term" value="F:sequence-specific DNA binding"/>
    <property type="evidence" value="ECO:0007669"/>
    <property type="project" value="InterPro"/>
</dbReference>
<comment type="caution">
    <text evidence="5">The sequence shown here is derived from an EMBL/GenBank/DDBJ whole genome shotgun (WGS) entry which is preliminary data.</text>
</comment>
<dbReference type="Pfam" id="PF12833">
    <property type="entry name" value="HTH_18"/>
    <property type="match status" value="1"/>
</dbReference>
<dbReference type="STRING" id="1261640.BHK98_10730"/>
<name>A0A1Q9JJU4_9FIRM</name>
<dbReference type="PROSITE" id="PS01124">
    <property type="entry name" value="HTH_ARAC_FAMILY_2"/>
    <property type="match status" value="1"/>
</dbReference>
<evidence type="ECO:0000256" key="1">
    <source>
        <dbReference type="ARBA" id="ARBA00023015"/>
    </source>
</evidence>
<dbReference type="AlphaFoldDB" id="A0A1Q9JJU4"/>
<dbReference type="Proteomes" id="UP000187404">
    <property type="component" value="Unassembled WGS sequence"/>
</dbReference>